<feature type="binding site" evidence="5">
    <location>
        <position position="98"/>
    </location>
    <ligand>
        <name>spermidine</name>
        <dbReference type="ChEBI" id="CHEBI:57834"/>
    </ligand>
</feature>
<dbReference type="PROSITE" id="PS51257">
    <property type="entry name" value="PROKAR_LIPOPROTEIN"/>
    <property type="match status" value="1"/>
</dbReference>
<sequence>MTSRRKFFQQTGAAFSGFMLAGCGWRLAEMRVNPVASDRDLLNVYTWSQYVDRELVEGFSNQTGIKVATSVYEANEVMLAKLRAGGGGNYGIIYPSDYMVQKMINLGLLIKLNRDKLIGLDNLFPKFKNPQYDPNNSYSIPFSWGTTGLIYNSEILDPPPEDWNYLWENQDKLKKRMTLLNDVREVMGAVLRMLGYSYNSKNESEIKQAYEKLKNLKPAIAAFDTDAWRNQILAGDLSLAMCYSSDAVKITQKNPKLKYITPKSGSSLWTDTIAIPKTSPNVDGAYKWINFMLQPQVAVHMSKRLGVATPNLEGYKQLPDKLQNNTSLFPSESTIENCERLAPVGDLEAIYERYWTKLTSS</sequence>
<keyword evidence="4" id="KW-0574">Periplasm</keyword>
<accession>A0A0V7ZNY8</accession>
<dbReference type="OrthoDB" id="9769319at2"/>
<dbReference type="InterPro" id="IPR001188">
    <property type="entry name" value="Sperm_putr-bd"/>
</dbReference>
<dbReference type="EMBL" id="LMTZ01000098">
    <property type="protein sequence ID" value="KST66291.1"/>
    <property type="molecule type" value="Genomic_DNA"/>
</dbReference>
<dbReference type="Gene3D" id="3.40.190.10">
    <property type="entry name" value="Periplasmic binding protein-like II"/>
    <property type="match status" value="2"/>
</dbReference>
<keyword evidence="2" id="KW-0813">Transport</keyword>
<protein>
    <submittedName>
        <fullName evidence="6">Polyamine ABC transporter substrate-binding protein</fullName>
    </submittedName>
</protein>
<evidence type="ECO:0000256" key="4">
    <source>
        <dbReference type="ARBA" id="ARBA00022764"/>
    </source>
</evidence>
<dbReference type="Pfam" id="PF13416">
    <property type="entry name" value="SBP_bac_8"/>
    <property type="match status" value="1"/>
</dbReference>
<dbReference type="PANTHER" id="PTHR30222:SF17">
    <property type="entry name" value="SPERMIDINE_PUTRESCINE-BINDING PERIPLASMIC PROTEIN"/>
    <property type="match status" value="1"/>
</dbReference>
<dbReference type="PIRSF" id="PIRSF019574">
    <property type="entry name" value="Periplasmic_polyamine_BP"/>
    <property type="match status" value="1"/>
</dbReference>
<dbReference type="SUPFAM" id="SSF53850">
    <property type="entry name" value="Periplasmic binding protein-like II"/>
    <property type="match status" value="1"/>
</dbReference>
<keyword evidence="7" id="KW-1185">Reference proteome</keyword>
<dbReference type="GO" id="GO:0019808">
    <property type="term" value="F:polyamine binding"/>
    <property type="evidence" value="ECO:0007669"/>
    <property type="project" value="InterPro"/>
</dbReference>
<name>A0A0V7ZNY8_9CYAN</name>
<evidence type="ECO:0000256" key="3">
    <source>
        <dbReference type="ARBA" id="ARBA00022729"/>
    </source>
</evidence>
<dbReference type="GO" id="GO:0042597">
    <property type="term" value="C:periplasmic space"/>
    <property type="evidence" value="ECO:0007669"/>
    <property type="project" value="UniProtKB-SubCell"/>
</dbReference>
<keyword evidence="3" id="KW-0732">Signal</keyword>
<gene>
    <name evidence="6" type="ORF">BC008_25315</name>
</gene>
<organism evidence="6 7">
    <name type="scientific">Mastigocoleus testarum BC008</name>
    <dbReference type="NCBI Taxonomy" id="371196"/>
    <lineage>
        <taxon>Bacteria</taxon>
        <taxon>Bacillati</taxon>
        <taxon>Cyanobacteriota</taxon>
        <taxon>Cyanophyceae</taxon>
        <taxon>Nostocales</taxon>
        <taxon>Hapalosiphonaceae</taxon>
        <taxon>Mastigocoleus</taxon>
    </lineage>
</organism>
<evidence type="ECO:0000313" key="7">
    <source>
        <dbReference type="Proteomes" id="UP000053372"/>
    </source>
</evidence>
<comment type="caution">
    <text evidence="6">The sequence shown here is derived from an EMBL/GenBank/DDBJ whole genome shotgun (WGS) entry which is preliminary data.</text>
</comment>
<evidence type="ECO:0000256" key="5">
    <source>
        <dbReference type="PIRSR" id="PIRSR019574-1"/>
    </source>
</evidence>
<comment type="subcellular location">
    <subcellularLocation>
        <location evidence="1">Periplasm</location>
    </subcellularLocation>
</comment>
<dbReference type="GO" id="GO:0015846">
    <property type="term" value="P:polyamine transport"/>
    <property type="evidence" value="ECO:0007669"/>
    <property type="project" value="InterPro"/>
</dbReference>
<dbReference type="PRINTS" id="PR00909">
    <property type="entry name" value="SPERMDNBNDNG"/>
</dbReference>
<dbReference type="CDD" id="cd13590">
    <property type="entry name" value="PBP2_PotD_PotF_like"/>
    <property type="match status" value="1"/>
</dbReference>
<evidence type="ECO:0000256" key="1">
    <source>
        <dbReference type="ARBA" id="ARBA00004418"/>
    </source>
</evidence>
<dbReference type="Proteomes" id="UP000053372">
    <property type="component" value="Unassembled WGS sequence"/>
</dbReference>
<evidence type="ECO:0000256" key="2">
    <source>
        <dbReference type="ARBA" id="ARBA00022448"/>
    </source>
</evidence>
<dbReference type="InterPro" id="IPR006059">
    <property type="entry name" value="SBP"/>
</dbReference>
<feature type="binding site" evidence="5">
    <location>
        <begin position="182"/>
        <end position="185"/>
    </location>
    <ligand>
        <name>spermidine</name>
        <dbReference type="ChEBI" id="CHEBI:57834"/>
    </ligand>
</feature>
<proteinExistence type="predicted"/>
<dbReference type="PANTHER" id="PTHR30222">
    <property type="entry name" value="SPERMIDINE/PUTRESCINE-BINDING PERIPLASMIC PROTEIN"/>
    <property type="match status" value="1"/>
</dbReference>
<reference evidence="6 7" key="1">
    <citation type="journal article" date="2015" name="Genome Announc.">
        <title>Draft Genome of the Euendolithic (true boring) Cyanobacterium Mastigocoleus testarum strain BC008.</title>
        <authorList>
            <person name="Guida B.S."/>
            <person name="Garcia-Pichel F."/>
        </authorList>
    </citation>
    <scope>NUCLEOTIDE SEQUENCE [LARGE SCALE GENOMIC DNA]</scope>
    <source>
        <strain evidence="6 7">BC008</strain>
    </source>
</reference>
<dbReference type="AlphaFoldDB" id="A0A0V7ZNY8"/>
<dbReference type="RefSeq" id="WP_027840639.1">
    <property type="nucleotide sequence ID" value="NZ_LMTZ01000098.1"/>
</dbReference>
<evidence type="ECO:0000313" key="6">
    <source>
        <dbReference type="EMBL" id="KST66291.1"/>
    </source>
</evidence>